<evidence type="ECO:0000256" key="3">
    <source>
        <dbReference type="ARBA" id="ARBA00022605"/>
    </source>
</evidence>
<comment type="catalytic activity">
    <reaction evidence="7">
        <text>L-glutamate 5-semialdehyde + phosphate + NADP(+) = L-glutamyl 5-phosphate + NADPH + H(+)</text>
        <dbReference type="Rhea" id="RHEA:19541"/>
        <dbReference type="ChEBI" id="CHEBI:15378"/>
        <dbReference type="ChEBI" id="CHEBI:43474"/>
        <dbReference type="ChEBI" id="CHEBI:57783"/>
        <dbReference type="ChEBI" id="CHEBI:58066"/>
        <dbReference type="ChEBI" id="CHEBI:58274"/>
        <dbReference type="ChEBI" id="CHEBI:58349"/>
        <dbReference type="EC" id="1.2.1.41"/>
    </reaction>
</comment>
<dbReference type="RefSeq" id="XP_013229697.1">
    <property type="nucleotide sequence ID" value="XM_013374243.1"/>
</dbReference>
<dbReference type="Gene3D" id="3.40.309.10">
    <property type="entry name" value="Aldehyde Dehydrogenase, Chain A, domain 2"/>
    <property type="match status" value="1"/>
</dbReference>
<evidence type="ECO:0000256" key="7">
    <source>
        <dbReference type="ARBA" id="ARBA00049024"/>
    </source>
</evidence>
<evidence type="ECO:0000256" key="5">
    <source>
        <dbReference type="ARBA" id="ARBA00022857"/>
    </source>
</evidence>
<keyword evidence="3" id="KW-0028">Amino-acid biosynthesis</keyword>
<evidence type="ECO:0000313" key="8">
    <source>
        <dbReference type="EMBL" id="CDJ38942.1"/>
    </source>
</evidence>
<dbReference type="Proteomes" id="UP000030747">
    <property type="component" value="Unassembled WGS sequence"/>
</dbReference>
<dbReference type="GeneID" id="25254894"/>
<dbReference type="OrthoDB" id="1934954at2759"/>
<organism evidence="8 9">
    <name type="scientific">Eimeria tenella</name>
    <name type="common">Coccidian parasite</name>
    <dbReference type="NCBI Taxonomy" id="5802"/>
    <lineage>
        <taxon>Eukaryota</taxon>
        <taxon>Sar</taxon>
        <taxon>Alveolata</taxon>
        <taxon>Apicomplexa</taxon>
        <taxon>Conoidasida</taxon>
        <taxon>Coccidia</taxon>
        <taxon>Eucoccidiorida</taxon>
        <taxon>Eimeriorina</taxon>
        <taxon>Eimeriidae</taxon>
        <taxon>Eimeria</taxon>
    </lineage>
</organism>
<dbReference type="NCBIfam" id="TIGR00407">
    <property type="entry name" value="proA"/>
    <property type="match status" value="1"/>
</dbReference>
<comment type="pathway">
    <text evidence="1">Amino-acid biosynthesis; L-proline biosynthesis; L-glutamate 5-semialdehyde from L-glutamate: step 2/2.</text>
</comment>
<protein>
    <recommendedName>
        <fullName evidence="2">glutamate-5-semialdehyde dehydrogenase</fullName>
        <ecNumber evidence="2">1.2.1.41</ecNumber>
    </recommendedName>
</protein>
<evidence type="ECO:0000256" key="4">
    <source>
        <dbReference type="ARBA" id="ARBA00022650"/>
    </source>
</evidence>
<reference evidence="8" key="2">
    <citation type="submission" date="2013-10" db="EMBL/GenBank/DDBJ databases">
        <authorList>
            <person name="Aslett M."/>
        </authorList>
    </citation>
    <scope>NUCLEOTIDE SEQUENCE [LARGE SCALE GENOMIC DNA]</scope>
    <source>
        <strain evidence="8">Houghton</strain>
    </source>
</reference>
<sequence>MTADSSLVALEKRIQEAKVLASRLSPKTRDKVLGAFKEGLLLHKAKILQANRADVEEATNSGAVAPALLKRLVLDARKLESLATAIDALRAAPNPLGKCTLATELTPGLNLYRVTVPLGALLIIFEGRPEAFVQIASLGLKSGNVCLLKGGKEAARTNKALHDAFVFGIHSKFSVDEAVVSGGPEEEEGSLCSLVQLVESREDVQQLLQLDGCIDLVIPRGGTNLVRFVKSHTAIPVMGHADGICHAYIDADAVCTPQRLQKALDVIRDSKLQYAAACNALEVLLVHKDAAEVLLPALGQALAAEGVQFRADEAAARLLPQSATKAAVPQDFCTEWLAPILSVKVLEDLNEALNCINTNGSHHTDVIISYCPPNVEKFMRGVASADVFCNCSTRFADGFRFGFNAEVGIATGKTHARGPVGVDGLCTYAYRLYGMGHTVSAVEAEAAFSHKPLLVLDQANKSDVIMNTEEAIDAYERSRIFLQ</sequence>
<dbReference type="GO" id="GO:0004350">
    <property type="term" value="F:glutamate-5-semialdehyde dehydrogenase activity"/>
    <property type="evidence" value="ECO:0007669"/>
    <property type="project" value="UniProtKB-EC"/>
</dbReference>
<evidence type="ECO:0000256" key="2">
    <source>
        <dbReference type="ARBA" id="ARBA00013002"/>
    </source>
</evidence>
<dbReference type="GO" id="GO:0055129">
    <property type="term" value="P:L-proline biosynthetic process"/>
    <property type="evidence" value="ECO:0007669"/>
    <property type="project" value="UniProtKB-UniPathway"/>
</dbReference>
<dbReference type="EMBL" id="HG674134">
    <property type="protein sequence ID" value="CDJ38942.1"/>
    <property type="molecule type" value="Genomic_DNA"/>
</dbReference>
<dbReference type="InterPro" id="IPR016162">
    <property type="entry name" value="Ald_DH_N"/>
</dbReference>
<dbReference type="EC" id="1.2.1.41" evidence="2"/>
<keyword evidence="4" id="KW-0641">Proline biosynthesis</keyword>
<dbReference type="PANTHER" id="PTHR11063:SF8">
    <property type="entry name" value="DELTA-1-PYRROLINE-5-CARBOXYLATE SYNTHASE"/>
    <property type="match status" value="1"/>
</dbReference>
<dbReference type="HAMAP" id="MF_00412">
    <property type="entry name" value="ProA"/>
    <property type="match status" value="1"/>
</dbReference>
<dbReference type="VEuPathDB" id="ToxoDB:ETH2_1320300"/>
<keyword evidence="5" id="KW-0521">NADP</keyword>
<dbReference type="UniPathway" id="UPA00098">
    <property type="reaction ID" value="UER00360"/>
</dbReference>
<keyword evidence="9" id="KW-1185">Reference proteome</keyword>
<evidence type="ECO:0000256" key="1">
    <source>
        <dbReference type="ARBA" id="ARBA00004985"/>
    </source>
</evidence>
<dbReference type="InterPro" id="IPR000965">
    <property type="entry name" value="GPR_dom"/>
</dbReference>
<gene>
    <name evidence="8" type="ORF">ETH_00029005</name>
</gene>
<dbReference type="VEuPathDB" id="ToxoDB:ETH_00029005"/>
<name>U6KLJ2_EIMTE</name>
<dbReference type="Gene3D" id="3.40.605.10">
    <property type="entry name" value="Aldehyde Dehydrogenase, Chain A, domain 1"/>
    <property type="match status" value="1"/>
</dbReference>
<accession>U6KLJ2</accession>
<dbReference type="InterPro" id="IPR016161">
    <property type="entry name" value="Ald_DH/histidinol_DH"/>
</dbReference>
<dbReference type="CDD" id="cd07079">
    <property type="entry name" value="ALDH_F18-19_ProA-GPR"/>
    <property type="match status" value="1"/>
</dbReference>
<dbReference type="InterPro" id="IPR016163">
    <property type="entry name" value="Ald_DH_C"/>
</dbReference>
<proteinExistence type="inferred from homology"/>
<dbReference type="AlphaFoldDB" id="U6KLJ2"/>
<reference evidence="8" key="1">
    <citation type="submission" date="2013-10" db="EMBL/GenBank/DDBJ databases">
        <title>Genomic analysis of the causative agents of coccidiosis in chickens.</title>
        <authorList>
            <person name="Reid A.J."/>
            <person name="Blake D."/>
            <person name="Billington K."/>
            <person name="Browne H."/>
            <person name="Dunn M."/>
            <person name="Hung S."/>
            <person name="Kawahara F."/>
            <person name="Miranda-Saavedra D."/>
            <person name="Mourier T."/>
            <person name="Nagra H."/>
            <person name="Otto T.D."/>
            <person name="Rawlings N."/>
            <person name="Sanchez A."/>
            <person name="Sanders M."/>
            <person name="Subramaniam C."/>
            <person name="Tay Y."/>
            <person name="Dear P."/>
            <person name="Doerig C."/>
            <person name="Gruber A."/>
            <person name="Parkinson J."/>
            <person name="Shirley M."/>
            <person name="Wan K.L."/>
            <person name="Berriman M."/>
            <person name="Tomley F."/>
            <person name="Pain A."/>
        </authorList>
    </citation>
    <scope>NUCLEOTIDE SEQUENCE [LARGE SCALE GENOMIC DNA]</scope>
    <source>
        <strain evidence="8">Houghton</strain>
    </source>
</reference>
<keyword evidence="6" id="KW-0560">Oxidoreductase</keyword>
<dbReference type="NCBIfam" id="NF001221">
    <property type="entry name" value="PRK00197.1"/>
    <property type="match status" value="1"/>
</dbReference>
<dbReference type="PANTHER" id="PTHR11063">
    <property type="entry name" value="GLUTAMATE SEMIALDEHYDE DEHYDROGENASE"/>
    <property type="match status" value="1"/>
</dbReference>
<evidence type="ECO:0000256" key="6">
    <source>
        <dbReference type="ARBA" id="ARBA00023002"/>
    </source>
</evidence>
<evidence type="ECO:0000313" key="9">
    <source>
        <dbReference type="Proteomes" id="UP000030747"/>
    </source>
</evidence>
<dbReference type="OMA" id="KTQRYGT"/>
<dbReference type="SUPFAM" id="SSF53720">
    <property type="entry name" value="ALDH-like"/>
    <property type="match status" value="1"/>
</dbReference>